<feature type="transmembrane region" description="Helical" evidence="1">
    <location>
        <begin position="199"/>
        <end position="218"/>
    </location>
</feature>
<feature type="transmembrane region" description="Helical" evidence="1">
    <location>
        <begin position="85"/>
        <end position="102"/>
    </location>
</feature>
<feature type="transmembrane region" description="Helical" evidence="1">
    <location>
        <begin position="54"/>
        <end position="73"/>
    </location>
</feature>
<feature type="transmembrane region" description="Helical" evidence="1">
    <location>
        <begin position="162"/>
        <end position="179"/>
    </location>
</feature>
<name>A0A399EE06_9DEIN</name>
<keyword evidence="3" id="KW-1185">Reference proteome</keyword>
<dbReference type="Proteomes" id="UP000265715">
    <property type="component" value="Unassembled WGS sequence"/>
</dbReference>
<keyword evidence="1" id="KW-1133">Transmembrane helix</keyword>
<feature type="transmembrane region" description="Helical" evidence="1">
    <location>
        <begin position="16"/>
        <end position="34"/>
    </location>
</feature>
<evidence type="ECO:0000313" key="2">
    <source>
        <dbReference type="EMBL" id="RIH82148.1"/>
    </source>
</evidence>
<dbReference type="EMBL" id="QXDL01000133">
    <property type="protein sequence ID" value="RIH82148.1"/>
    <property type="molecule type" value="Genomic_DNA"/>
</dbReference>
<comment type="caution">
    <text evidence="2">The sequence shown here is derived from an EMBL/GenBank/DDBJ whole genome shotgun (WGS) entry which is preliminary data.</text>
</comment>
<feature type="transmembrane region" description="Helical" evidence="1">
    <location>
        <begin position="282"/>
        <end position="305"/>
    </location>
</feature>
<sequence>MNASVPAIPQRIGGRALDWTMALLALFFVGGLYLDGWAHTHGRVDESFFTPWHAVLYSGFALNFLALAGVAWVNRSRGASWAEALPAGYGLALGGLGLWFLGGPGDLLWHTLFGIEESIDALYSPTHLLLAAGLVLGASGAYRAAWARRESPRSLGEQLPMLLSLAATLAGLTFFLEYTHPVGNFWGLGRFPQGQDTQAFGIIALLLINSVLLGALLLTLRRWRLAPGAVVVVFGFNAVAIGFMAREYPYGQVGAFLVAALLIEGVYRWLEPSPRRVVALRLFAFLAPALVTSAHFAVGLLGAGLSWSVHLTWGAVVLSGAAGLLLSLLAVPPALPEGAEA</sequence>
<feature type="transmembrane region" description="Helical" evidence="1">
    <location>
        <begin position="225"/>
        <end position="244"/>
    </location>
</feature>
<keyword evidence="1" id="KW-0472">Membrane</keyword>
<keyword evidence="1" id="KW-0812">Transmembrane</keyword>
<dbReference type="RefSeq" id="WP_147372805.1">
    <property type="nucleotide sequence ID" value="NZ_QXDL01000133.1"/>
</dbReference>
<protein>
    <submittedName>
        <fullName evidence="2">Uncharacterized protein</fullName>
    </submittedName>
</protein>
<evidence type="ECO:0000313" key="3">
    <source>
        <dbReference type="Proteomes" id="UP000265715"/>
    </source>
</evidence>
<gene>
    <name evidence="2" type="ORF">Mterra_02793</name>
</gene>
<organism evidence="2 3">
    <name type="scientific">Calidithermus terrae</name>
    <dbReference type="NCBI Taxonomy" id="1408545"/>
    <lineage>
        <taxon>Bacteria</taxon>
        <taxon>Thermotogati</taxon>
        <taxon>Deinococcota</taxon>
        <taxon>Deinococci</taxon>
        <taxon>Thermales</taxon>
        <taxon>Thermaceae</taxon>
        <taxon>Calidithermus</taxon>
    </lineage>
</organism>
<feature type="transmembrane region" description="Helical" evidence="1">
    <location>
        <begin position="122"/>
        <end position="142"/>
    </location>
</feature>
<dbReference type="AlphaFoldDB" id="A0A399EE06"/>
<feature type="transmembrane region" description="Helical" evidence="1">
    <location>
        <begin position="250"/>
        <end position="270"/>
    </location>
</feature>
<proteinExistence type="predicted"/>
<dbReference type="OrthoDB" id="5241899at2"/>
<reference evidence="2 3" key="1">
    <citation type="submission" date="2018-08" db="EMBL/GenBank/DDBJ databases">
        <title>Meiothermus terrae DSM 26712 genome sequencing project.</title>
        <authorList>
            <person name="Da Costa M.S."/>
            <person name="Albuquerque L."/>
            <person name="Raposo P."/>
            <person name="Froufe H.J.C."/>
            <person name="Barroso C.S."/>
            <person name="Egas C."/>
        </authorList>
    </citation>
    <scope>NUCLEOTIDE SEQUENCE [LARGE SCALE GENOMIC DNA]</scope>
    <source>
        <strain evidence="2 3">DSM 26712</strain>
    </source>
</reference>
<feature type="transmembrane region" description="Helical" evidence="1">
    <location>
        <begin position="311"/>
        <end position="331"/>
    </location>
</feature>
<evidence type="ECO:0000256" key="1">
    <source>
        <dbReference type="SAM" id="Phobius"/>
    </source>
</evidence>
<accession>A0A399EE06</accession>